<organism evidence="6 7">
    <name type="scientific">Owenia fusiformis</name>
    <name type="common">Polychaete worm</name>
    <dbReference type="NCBI Taxonomy" id="6347"/>
    <lineage>
        <taxon>Eukaryota</taxon>
        <taxon>Metazoa</taxon>
        <taxon>Spiralia</taxon>
        <taxon>Lophotrochozoa</taxon>
        <taxon>Annelida</taxon>
        <taxon>Polychaeta</taxon>
        <taxon>Sedentaria</taxon>
        <taxon>Canalipalpata</taxon>
        <taxon>Sabellida</taxon>
        <taxon>Oweniida</taxon>
        <taxon>Oweniidae</taxon>
        <taxon>Owenia</taxon>
    </lineage>
</organism>
<evidence type="ECO:0000256" key="5">
    <source>
        <dbReference type="RuleBase" id="RU362059"/>
    </source>
</evidence>
<dbReference type="GO" id="GO:0015020">
    <property type="term" value="F:glucuronosyltransferase activity"/>
    <property type="evidence" value="ECO:0007669"/>
    <property type="project" value="UniProtKB-EC"/>
</dbReference>
<accession>A0A8S4QAU7</accession>
<evidence type="ECO:0000256" key="4">
    <source>
        <dbReference type="RuleBase" id="RU003718"/>
    </source>
</evidence>
<evidence type="ECO:0000256" key="3">
    <source>
        <dbReference type="ARBA" id="ARBA00022679"/>
    </source>
</evidence>
<keyword evidence="5" id="KW-1133">Transmembrane helix</keyword>
<dbReference type="FunFam" id="3.40.50.2000:FF:000021">
    <property type="entry name" value="UDP-glucuronosyltransferase"/>
    <property type="match status" value="1"/>
</dbReference>
<keyword evidence="2 4" id="KW-0328">Glycosyltransferase</keyword>
<keyword evidence="5" id="KW-0812">Transmembrane</keyword>
<comment type="subcellular location">
    <subcellularLocation>
        <location evidence="5">Membrane</location>
        <topology evidence="5">Single-pass membrane protein</topology>
    </subcellularLocation>
</comment>
<feature type="transmembrane region" description="Helical" evidence="5">
    <location>
        <begin position="430"/>
        <end position="461"/>
    </location>
</feature>
<dbReference type="SUPFAM" id="SSF53756">
    <property type="entry name" value="UDP-Glycosyltransferase/glycogen phosphorylase"/>
    <property type="match status" value="1"/>
</dbReference>
<dbReference type="PANTHER" id="PTHR48043:SF145">
    <property type="entry name" value="FI06409P-RELATED"/>
    <property type="match status" value="1"/>
</dbReference>
<evidence type="ECO:0000313" key="7">
    <source>
        <dbReference type="Proteomes" id="UP000749559"/>
    </source>
</evidence>
<dbReference type="GO" id="GO:0016020">
    <property type="term" value="C:membrane"/>
    <property type="evidence" value="ECO:0007669"/>
    <property type="project" value="UniProtKB-SubCell"/>
</dbReference>
<dbReference type="InterPro" id="IPR035595">
    <property type="entry name" value="UDP_glycos_trans_CS"/>
</dbReference>
<dbReference type="EC" id="2.4.1.17" evidence="5"/>
<protein>
    <recommendedName>
        <fullName evidence="5">UDP-glucuronosyltransferase</fullName>
        <ecNumber evidence="5">2.4.1.17</ecNumber>
    </recommendedName>
</protein>
<dbReference type="Pfam" id="PF00201">
    <property type="entry name" value="UDPGT"/>
    <property type="match status" value="1"/>
</dbReference>
<keyword evidence="7" id="KW-1185">Reference proteome</keyword>
<sequence length="473" mass="53940">MADILTEGGHSVTMLTNNKLGKPRFESPHIKTFEYPLPNDFMPCDHPKIVEKILDASVFTLMEIISNYSRDITNGLMKSNQLATIKRQNYDLLIVDYVDRILATVTTGVLDIPTILYANEGTYTPIITGFVSHPVPWSFVPNTFTTFSDKMTFMERMLNSAAHFANALAIYPDMGELKRLNEEHRLNISIDRQRVDLIISNSHIALEYPRPLMPNHVYIGGYTLEPPKPLPKNINDILADSQFNDIIIVSFGSFVKDLMNPEKYEILAEAFAKLPYTILWKHTENPPANLGENTHLITWLPQKDLLGYSKTCLFVTHCGRSSFLETIYHGVPVIALPLSFDQPKNANLLSNHLQMGVTLDINTLVADELEQAILNVLSDPKYTENARKASDLFKDNPVSPRETLLYWVNYVIKHDGADHLKSQGIKNLSWYQYFLLDIIGLVILTLVILAVVCFYSCRFMIRCFKSWHKRKQD</sequence>
<dbReference type="PANTHER" id="PTHR48043">
    <property type="entry name" value="EG:EG0003.4 PROTEIN-RELATED"/>
    <property type="match status" value="1"/>
</dbReference>
<dbReference type="AlphaFoldDB" id="A0A8S4QAU7"/>
<dbReference type="OrthoDB" id="6106008at2759"/>
<comment type="caution">
    <text evidence="6">The sequence shown here is derived from an EMBL/GenBank/DDBJ whole genome shotgun (WGS) entry which is preliminary data.</text>
</comment>
<evidence type="ECO:0000256" key="1">
    <source>
        <dbReference type="ARBA" id="ARBA00009995"/>
    </source>
</evidence>
<evidence type="ECO:0000256" key="2">
    <source>
        <dbReference type="ARBA" id="ARBA00022676"/>
    </source>
</evidence>
<keyword evidence="5" id="KW-0472">Membrane</keyword>
<reference evidence="6" key="1">
    <citation type="submission" date="2022-03" db="EMBL/GenBank/DDBJ databases">
        <authorList>
            <person name="Martin C."/>
        </authorList>
    </citation>
    <scope>NUCLEOTIDE SEQUENCE</scope>
</reference>
<comment type="similarity">
    <text evidence="1 4">Belongs to the UDP-glycosyltransferase family.</text>
</comment>
<evidence type="ECO:0000313" key="6">
    <source>
        <dbReference type="EMBL" id="CAH1801038.1"/>
    </source>
</evidence>
<gene>
    <name evidence="6" type="ORF">OFUS_LOCUS24863</name>
</gene>
<dbReference type="EMBL" id="CAIIXF020000012">
    <property type="protein sequence ID" value="CAH1801038.1"/>
    <property type="molecule type" value="Genomic_DNA"/>
</dbReference>
<dbReference type="InterPro" id="IPR050271">
    <property type="entry name" value="UDP-glycosyltransferase"/>
</dbReference>
<dbReference type="CDD" id="cd03784">
    <property type="entry name" value="GT1_Gtf-like"/>
    <property type="match status" value="1"/>
</dbReference>
<name>A0A8S4QAU7_OWEFU</name>
<dbReference type="PROSITE" id="PS00375">
    <property type="entry name" value="UDPGT"/>
    <property type="match status" value="1"/>
</dbReference>
<comment type="catalytic activity">
    <reaction evidence="5">
        <text>glucuronate acceptor + UDP-alpha-D-glucuronate = acceptor beta-D-glucuronoside + UDP + H(+)</text>
        <dbReference type="Rhea" id="RHEA:21032"/>
        <dbReference type="ChEBI" id="CHEBI:15378"/>
        <dbReference type="ChEBI" id="CHEBI:58052"/>
        <dbReference type="ChEBI" id="CHEBI:58223"/>
        <dbReference type="ChEBI" id="CHEBI:132367"/>
        <dbReference type="ChEBI" id="CHEBI:132368"/>
        <dbReference type="EC" id="2.4.1.17"/>
    </reaction>
</comment>
<proteinExistence type="inferred from homology"/>
<dbReference type="Proteomes" id="UP000749559">
    <property type="component" value="Unassembled WGS sequence"/>
</dbReference>
<keyword evidence="3 4" id="KW-0808">Transferase</keyword>
<dbReference type="InterPro" id="IPR002213">
    <property type="entry name" value="UDP_glucos_trans"/>
</dbReference>
<dbReference type="Gene3D" id="3.40.50.2000">
    <property type="entry name" value="Glycogen Phosphorylase B"/>
    <property type="match status" value="1"/>
</dbReference>